<dbReference type="AlphaFoldDB" id="A0AAP0V7V5"/>
<comment type="caution">
    <text evidence="1">The sequence shown here is derived from an EMBL/GenBank/DDBJ whole genome shotgun (WGS) entry which is preliminary data.</text>
</comment>
<accession>A0AAP0V7V5</accession>
<organism evidence="1 2">
    <name type="scientific">Prevotella intermedia ZT</name>
    <dbReference type="NCBI Taxonomy" id="1347790"/>
    <lineage>
        <taxon>Bacteria</taxon>
        <taxon>Pseudomonadati</taxon>
        <taxon>Bacteroidota</taxon>
        <taxon>Bacteroidia</taxon>
        <taxon>Bacteroidales</taxon>
        <taxon>Prevotellaceae</taxon>
        <taxon>Prevotella</taxon>
    </lineage>
</organism>
<proteinExistence type="predicted"/>
<dbReference type="Proteomes" id="UP000032541">
    <property type="component" value="Unassembled WGS sequence"/>
</dbReference>
<protein>
    <submittedName>
        <fullName evidence="1">Multidrug DMT transporter permease</fullName>
    </submittedName>
</protein>
<gene>
    <name evidence="1" type="ORF">M573_101088</name>
</gene>
<name>A0AAP0V7V5_PREIN</name>
<dbReference type="EMBL" id="ATMK01000001">
    <property type="protein sequence ID" value="KJJ88165.1"/>
    <property type="molecule type" value="Genomic_DNA"/>
</dbReference>
<evidence type="ECO:0000313" key="2">
    <source>
        <dbReference type="Proteomes" id="UP000032541"/>
    </source>
</evidence>
<reference evidence="1 2" key="1">
    <citation type="journal article" date="2015" name="BMC Genomics">
        <title>Comparative genome analysis of Prevotella intermedia strain isolated from infected root canal reveals features related to pathogenicity and adaptation.</title>
        <authorList>
            <person name="Ruan Y."/>
            <person name="Shen L."/>
            <person name="Zou Y."/>
            <person name="Qi Z."/>
            <person name="Yin J."/>
            <person name="Jiang J."/>
            <person name="Guo L."/>
            <person name="He L."/>
            <person name="Chen Z."/>
            <person name="Tang Z."/>
            <person name="Qin S."/>
        </authorList>
    </citation>
    <scope>NUCLEOTIDE SEQUENCE [LARGE SCALE GENOMIC DNA]</scope>
    <source>
        <strain evidence="1 2">ZT</strain>
    </source>
</reference>
<sequence>MSKGQHTCIPIVLQGAFADIKQLAHIAVVQPIGMLALFPKCLVAGLGKTEYLIPQPRPI</sequence>
<evidence type="ECO:0000313" key="1">
    <source>
        <dbReference type="EMBL" id="KJJ88165.1"/>
    </source>
</evidence>